<proteinExistence type="predicted"/>
<gene>
    <name evidence="1" type="ORF">HU200_016631</name>
</gene>
<evidence type="ECO:0000313" key="2">
    <source>
        <dbReference type="Proteomes" id="UP000636709"/>
    </source>
</evidence>
<dbReference type="Proteomes" id="UP000636709">
    <property type="component" value="Unassembled WGS sequence"/>
</dbReference>
<reference evidence="1" key="1">
    <citation type="submission" date="2020-07" db="EMBL/GenBank/DDBJ databases">
        <title>Genome sequence and genetic diversity analysis of an under-domesticated orphan crop, white fonio (Digitaria exilis).</title>
        <authorList>
            <person name="Bennetzen J.L."/>
            <person name="Chen S."/>
            <person name="Ma X."/>
            <person name="Wang X."/>
            <person name="Yssel A.E.J."/>
            <person name="Chaluvadi S.R."/>
            <person name="Johnson M."/>
            <person name="Gangashetty P."/>
            <person name="Hamidou F."/>
            <person name="Sanogo M.D."/>
            <person name="Zwaenepoel A."/>
            <person name="Wallace J."/>
            <person name="Van De Peer Y."/>
            <person name="Van Deynze A."/>
        </authorList>
    </citation>
    <scope>NUCLEOTIDE SEQUENCE</scope>
    <source>
        <tissue evidence="1">Leaves</tissue>
    </source>
</reference>
<evidence type="ECO:0000313" key="1">
    <source>
        <dbReference type="EMBL" id="KAF8730768.1"/>
    </source>
</evidence>
<protein>
    <submittedName>
        <fullName evidence="1">Uncharacterized protein</fullName>
    </submittedName>
</protein>
<sequence length="81" mass="9588">MIVLIPWMIWNKRNNRVFNNNAMSARHLFNLIIDEATTWSLAGYRHMLDARLPGSTLCRIIHVITSTISKYRSFDFFDPKF</sequence>
<keyword evidence="2" id="KW-1185">Reference proteome</keyword>
<comment type="caution">
    <text evidence="1">The sequence shown here is derived from an EMBL/GenBank/DDBJ whole genome shotgun (WGS) entry which is preliminary data.</text>
</comment>
<dbReference type="AlphaFoldDB" id="A0A835F824"/>
<organism evidence="1 2">
    <name type="scientific">Digitaria exilis</name>
    <dbReference type="NCBI Taxonomy" id="1010633"/>
    <lineage>
        <taxon>Eukaryota</taxon>
        <taxon>Viridiplantae</taxon>
        <taxon>Streptophyta</taxon>
        <taxon>Embryophyta</taxon>
        <taxon>Tracheophyta</taxon>
        <taxon>Spermatophyta</taxon>
        <taxon>Magnoliopsida</taxon>
        <taxon>Liliopsida</taxon>
        <taxon>Poales</taxon>
        <taxon>Poaceae</taxon>
        <taxon>PACMAD clade</taxon>
        <taxon>Panicoideae</taxon>
        <taxon>Panicodae</taxon>
        <taxon>Paniceae</taxon>
        <taxon>Anthephorinae</taxon>
        <taxon>Digitaria</taxon>
    </lineage>
</organism>
<name>A0A835F824_9POAL</name>
<dbReference type="EMBL" id="JACEFO010001613">
    <property type="protein sequence ID" value="KAF8730768.1"/>
    <property type="molecule type" value="Genomic_DNA"/>
</dbReference>
<accession>A0A835F824</accession>